<dbReference type="EMBL" id="JZYX01000074">
    <property type="protein sequence ID" value="KJN16804.1"/>
    <property type="molecule type" value="Genomic_DNA"/>
</dbReference>
<name>A0A0F1A6R8_9ENTR</name>
<feature type="compositionally biased region" description="Polar residues" evidence="1">
    <location>
        <begin position="10"/>
        <end position="22"/>
    </location>
</feature>
<dbReference type="Proteomes" id="UP000033352">
    <property type="component" value="Unassembled WGS sequence"/>
</dbReference>
<dbReference type="Gene3D" id="2.40.10.270">
    <property type="entry name" value="Bacteriophage SPP1 head-tail adaptor protein"/>
    <property type="match status" value="1"/>
</dbReference>
<dbReference type="Pfam" id="PF05521">
    <property type="entry name" value="Phage_HCP"/>
    <property type="match status" value="1"/>
</dbReference>
<evidence type="ECO:0000256" key="1">
    <source>
        <dbReference type="SAM" id="MobiDB-lite"/>
    </source>
</evidence>
<dbReference type="AlphaFoldDB" id="A0A0F1A6R8"/>
<proteinExistence type="predicted"/>
<evidence type="ECO:0000313" key="3">
    <source>
        <dbReference type="Proteomes" id="UP000033352"/>
    </source>
</evidence>
<dbReference type="OrthoDB" id="8640229at2"/>
<comment type="caution">
    <text evidence="2">The sequence shown here is derived from an EMBL/GenBank/DDBJ whole genome shotgun (WGS) entry which is preliminary data.</text>
</comment>
<accession>A0A0F1A6R8</accession>
<feature type="region of interest" description="Disordered" evidence="1">
    <location>
        <begin position="1"/>
        <end position="24"/>
    </location>
</feature>
<reference evidence="2 3" key="1">
    <citation type="submission" date="2015-03" db="EMBL/GenBank/DDBJ databases">
        <authorList>
            <person name="McCorrison J."/>
            <person name="Sanka R."/>
            <person name="Adams M."/>
            <person name="Brinkac L."/>
            <person name="Nierman W."/>
            <person name="Sutton G."/>
            <person name="Nelson K."/>
            <person name="Kiedrowski L."/>
            <person name="Guerrero D."/>
            <person name="Bonomo R."/>
        </authorList>
    </citation>
    <scope>NUCLEOTIDE SEQUENCE [LARGE SCALE GENOMIC DNA]</scope>
    <source>
        <strain evidence="2 3">35699</strain>
    </source>
</reference>
<dbReference type="InterPro" id="IPR038666">
    <property type="entry name" value="SSP1_head-tail_sf"/>
</dbReference>
<dbReference type="InterPro" id="IPR008767">
    <property type="entry name" value="Phage_SPP1_head-tail_adaptor"/>
</dbReference>
<dbReference type="RefSeq" id="WP_045286804.1">
    <property type="nucleotide sequence ID" value="NZ_JZYX01000074.1"/>
</dbReference>
<evidence type="ECO:0000313" key="2">
    <source>
        <dbReference type="EMBL" id="KJN16804.1"/>
    </source>
</evidence>
<sequence>MQAGKLRHQVTIQEPVTEQNPDTGAVNKTWRDVAIVWAEVSPLSAREFIAAQASQGEITTRITIRFRPGITRMNRILFRSGIYNIEGVLPDPKSGREYLTLPCSEGVNDG</sequence>
<dbReference type="NCBIfam" id="TIGR01563">
    <property type="entry name" value="gp16_SPP1"/>
    <property type="match status" value="1"/>
</dbReference>
<organism evidence="2 3">
    <name type="scientific">Enterobacter sichuanensis</name>
    <dbReference type="NCBI Taxonomy" id="2071710"/>
    <lineage>
        <taxon>Bacteria</taxon>
        <taxon>Pseudomonadati</taxon>
        <taxon>Pseudomonadota</taxon>
        <taxon>Gammaproteobacteria</taxon>
        <taxon>Enterobacterales</taxon>
        <taxon>Enterobacteriaceae</taxon>
        <taxon>Enterobacter</taxon>
        <taxon>Enterobacter cloacae complex</taxon>
    </lineage>
</organism>
<protein>
    <submittedName>
        <fullName evidence="2">Head-tail adaptor protein</fullName>
    </submittedName>
</protein>
<dbReference type="PATRIC" id="fig|1619248.3.peg.4719"/>
<gene>
    <name evidence="2" type="ORF">SS37_23635</name>
</gene>